<protein>
    <submittedName>
        <fullName evidence="1">Uncharacterized protein</fullName>
    </submittedName>
</protein>
<accession>A0ABQ0TL74</accession>
<dbReference type="NCBIfam" id="NF040910">
    <property type="entry name" value="CD1375_fam"/>
    <property type="match status" value="1"/>
</dbReference>
<name>A0ABQ0TL74_9BACL</name>
<evidence type="ECO:0000313" key="2">
    <source>
        <dbReference type="Proteomes" id="UP000319578"/>
    </source>
</evidence>
<organism evidence="1 2">
    <name type="scientific">Brevibacillus reuszeri</name>
    <dbReference type="NCBI Taxonomy" id="54915"/>
    <lineage>
        <taxon>Bacteria</taxon>
        <taxon>Bacillati</taxon>
        <taxon>Bacillota</taxon>
        <taxon>Bacilli</taxon>
        <taxon>Bacillales</taxon>
        <taxon>Paenibacillaceae</taxon>
        <taxon>Brevibacillus</taxon>
    </lineage>
</organism>
<sequence>MVEIYVKLIMNGRRTFEQVPENLQTAVKNQLDLLGLETTVGG</sequence>
<keyword evidence="2" id="KW-1185">Reference proteome</keyword>
<dbReference type="InterPro" id="IPR047907">
    <property type="entry name" value="CD1375-like"/>
</dbReference>
<dbReference type="Proteomes" id="UP000319578">
    <property type="component" value="Unassembled WGS sequence"/>
</dbReference>
<comment type="caution">
    <text evidence="1">The sequence shown here is derived from an EMBL/GenBank/DDBJ whole genome shotgun (WGS) entry which is preliminary data.</text>
</comment>
<gene>
    <name evidence="1" type="ORF">BRE01_24000</name>
</gene>
<reference evidence="1 2" key="1">
    <citation type="submission" date="2019-06" db="EMBL/GenBank/DDBJ databases">
        <title>Whole genome shotgun sequence of Brevibacillus reuszeri NBRC 15719.</title>
        <authorList>
            <person name="Hosoyama A."/>
            <person name="Uohara A."/>
            <person name="Ohji S."/>
            <person name="Ichikawa N."/>
        </authorList>
    </citation>
    <scope>NUCLEOTIDE SEQUENCE [LARGE SCALE GENOMIC DNA]</scope>
    <source>
        <strain evidence="1 2">NBRC 15719</strain>
    </source>
</reference>
<evidence type="ECO:0000313" key="1">
    <source>
        <dbReference type="EMBL" id="GED68698.1"/>
    </source>
</evidence>
<proteinExistence type="predicted"/>
<dbReference type="EMBL" id="BJON01000009">
    <property type="protein sequence ID" value="GED68698.1"/>
    <property type="molecule type" value="Genomic_DNA"/>
</dbReference>